<name>A0ACA9PB91_9GLOM</name>
<keyword evidence="2" id="KW-1185">Reference proteome</keyword>
<dbReference type="EMBL" id="CAJVPW010021431">
    <property type="protein sequence ID" value="CAG8693415.1"/>
    <property type="molecule type" value="Genomic_DNA"/>
</dbReference>
<comment type="caution">
    <text evidence="1">The sequence shown here is derived from an EMBL/GenBank/DDBJ whole genome shotgun (WGS) entry which is preliminary data.</text>
</comment>
<protein>
    <submittedName>
        <fullName evidence="1">13698_t:CDS:1</fullName>
    </submittedName>
</protein>
<organism evidence="1 2">
    <name type="scientific">Cetraspora pellucida</name>
    <dbReference type="NCBI Taxonomy" id="1433469"/>
    <lineage>
        <taxon>Eukaryota</taxon>
        <taxon>Fungi</taxon>
        <taxon>Fungi incertae sedis</taxon>
        <taxon>Mucoromycota</taxon>
        <taxon>Glomeromycotina</taxon>
        <taxon>Glomeromycetes</taxon>
        <taxon>Diversisporales</taxon>
        <taxon>Gigasporaceae</taxon>
        <taxon>Cetraspora</taxon>
    </lineage>
</organism>
<dbReference type="Proteomes" id="UP000789366">
    <property type="component" value="Unassembled WGS sequence"/>
</dbReference>
<feature type="non-terminal residue" evidence="1">
    <location>
        <position position="1"/>
    </location>
</feature>
<proteinExistence type="predicted"/>
<gene>
    <name evidence="1" type="ORF">SPELUC_LOCUS10881</name>
</gene>
<reference evidence="1" key="1">
    <citation type="submission" date="2021-06" db="EMBL/GenBank/DDBJ databases">
        <authorList>
            <person name="Kallberg Y."/>
            <person name="Tangrot J."/>
            <person name="Rosling A."/>
        </authorList>
    </citation>
    <scope>NUCLEOTIDE SEQUENCE</scope>
    <source>
        <strain evidence="1">28 12/20/2015</strain>
    </source>
</reference>
<accession>A0ACA9PB91</accession>
<evidence type="ECO:0000313" key="1">
    <source>
        <dbReference type="EMBL" id="CAG8693415.1"/>
    </source>
</evidence>
<sequence>AERNYENEQLLWIKLYENESNESKEMDQATSESMFKIKKKLI</sequence>
<evidence type="ECO:0000313" key="2">
    <source>
        <dbReference type="Proteomes" id="UP000789366"/>
    </source>
</evidence>